<proteinExistence type="predicted"/>
<evidence type="ECO:0000256" key="1">
    <source>
        <dbReference type="SAM" id="MobiDB-lite"/>
    </source>
</evidence>
<dbReference type="VEuPathDB" id="AmoebaDB:DICPUDRAFT_78430"/>
<keyword evidence="3" id="KW-1185">Reference proteome</keyword>
<dbReference type="EMBL" id="GL871043">
    <property type="protein sequence ID" value="EGC35929.1"/>
    <property type="molecule type" value="Genomic_DNA"/>
</dbReference>
<feature type="region of interest" description="Disordered" evidence="1">
    <location>
        <begin position="104"/>
        <end position="126"/>
    </location>
</feature>
<dbReference type="KEGG" id="dpp:DICPUDRAFT_78430"/>
<name>F0ZJI9_DICPU</name>
<sequence length="233" mass="26340">MDIDIQQHLDLQTNNQVQIDQNVLNNNNNTLTVDNCNHIEANTIADTTPVSNSNDVGNTIDSIKPLDINNQDGTMASNSEQAKLDVIENSATIKNIEDCQKKEDSYKVNSQNNDTNSIAHNSNTNNINDNTNVNNNNNNINNSNSNTIKNDSKNNNEELLEGFKVEIESLESSLLENEYELSHLRLLQLIEKQGQNKLQYTNYMKDIEIQDLKESQQISRHQEILKINVSLNS</sequence>
<dbReference type="OMA" id="CNHIEAN"/>
<feature type="compositionally biased region" description="Low complexity" evidence="1">
    <location>
        <begin position="115"/>
        <end position="126"/>
    </location>
</feature>
<reference evidence="3" key="1">
    <citation type="journal article" date="2011" name="Genome Biol.">
        <title>Comparative genomics of the social amoebae Dictyostelium discoideum and Dictyostelium purpureum.</title>
        <authorList>
            <consortium name="US DOE Joint Genome Institute (JGI-PGF)"/>
            <person name="Sucgang R."/>
            <person name="Kuo A."/>
            <person name="Tian X."/>
            <person name="Salerno W."/>
            <person name="Parikh A."/>
            <person name="Feasley C.L."/>
            <person name="Dalin E."/>
            <person name="Tu H."/>
            <person name="Huang E."/>
            <person name="Barry K."/>
            <person name="Lindquist E."/>
            <person name="Shapiro H."/>
            <person name="Bruce D."/>
            <person name="Schmutz J."/>
            <person name="Salamov A."/>
            <person name="Fey P."/>
            <person name="Gaudet P."/>
            <person name="Anjard C."/>
            <person name="Babu M.M."/>
            <person name="Basu S."/>
            <person name="Bushmanova Y."/>
            <person name="van der Wel H."/>
            <person name="Katoh-Kurasawa M."/>
            <person name="Dinh C."/>
            <person name="Coutinho P.M."/>
            <person name="Saito T."/>
            <person name="Elias M."/>
            <person name="Schaap P."/>
            <person name="Kay R.R."/>
            <person name="Henrissat B."/>
            <person name="Eichinger L."/>
            <person name="Rivero F."/>
            <person name="Putnam N.H."/>
            <person name="West C.M."/>
            <person name="Loomis W.F."/>
            <person name="Chisholm R.L."/>
            <person name="Shaulsky G."/>
            <person name="Strassmann J.E."/>
            <person name="Queller D.C."/>
            <person name="Kuspa A."/>
            <person name="Grigoriev I.V."/>
        </authorList>
    </citation>
    <scope>NUCLEOTIDE SEQUENCE [LARGE SCALE GENOMIC DNA]</scope>
    <source>
        <strain evidence="3">QSDP1</strain>
    </source>
</reference>
<accession>F0ZJI9</accession>
<evidence type="ECO:0000313" key="2">
    <source>
        <dbReference type="EMBL" id="EGC35929.1"/>
    </source>
</evidence>
<organism evidence="2 3">
    <name type="scientific">Dictyostelium purpureum</name>
    <name type="common">Slime mold</name>
    <dbReference type="NCBI Taxonomy" id="5786"/>
    <lineage>
        <taxon>Eukaryota</taxon>
        <taxon>Amoebozoa</taxon>
        <taxon>Evosea</taxon>
        <taxon>Eumycetozoa</taxon>
        <taxon>Dictyostelia</taxon>
        <taxon>Dictyosteliales</taxon>
        <taxon>Dictyosteliaceae</taxon>
        <taxon>Dictyostelium</taxon>
    </lineage>
</organism>
<dbReference type="RefSeq" id="XP_003287583.1">
    <property type="nucleotide sequence ID" value="XM_003287535.1"/>
</dbReference>
<gene>
    <name evidence="2" type="ORF">DICPUDRAFT_78430</name>
</gene>
<dbReference type="AlphaFoldDB" id="F0ZJI9"/>
<evidence type="ECO:0000313" key="3">
    <source>
        <dbReference type="Proteomes" id="UP000001064"/>
    </source>
</evidence>
<dbReference type="Proteomes" id="UP000001064">
    <property type="component" value="Unassembled WGS sequence"/>
</dbReference>
<protein>
    <submittedName>
        <fullName evidence="2">Uncharacterized protein</fullName>
    </submittedName>
</protein>
<dbReference type="GeneID" id="10500544"/>
<dbReference type="InParanoid" id="F0ZJI9"/>